<evidence type="ECO:0000313" key="8">
    <source>
        <dbReference type="Proteomes" id="UP000027135"/>
    </source>
</evidence>
<evidence type="ECO:0000256" key="4">
    <source>
        <dbReference type="ARBA" id="ARBA00023136"/>
    </source>
</evidence>
<evidence type="ECO:0000256" key="6">
    <source>
        <dbReference type="SAM" id="Phobius"/>
    </source>
</evidence>
<feature type="transmembrane region" description="Helical" evidence="6">
    <location>
        <begin position="41"/>
        <end position="59"/>
    </location>
</feature>
<protein>
    <submittedName>
        <fullName evidence="7">Zinc transporter ZIP1</fullName>
    </submittedName>
</protein>
<dbReference type="FunCoup" id="A0A067QS43">
    <property type="interactions" value="35"/>
</dbReference>
<dbReference type="InParanoid" id="A0A067QS43"/>
<feature type="transmembrane region" description="Helical" evidence="6">
    <location>
        <begin position="383"/>
        <end position="405"/>
    </location>
</feature>
<reference evidence="7 8" key="1">
    <citation type="journal article" date="2014" name="Nat. Commun.">
        <title>Molecular traces of alternative social organization in a termite genome.</title>
        <authorList>
            <person name="Terrapon N."/>
            <person name="Li C."/>
            <person name="Robertson H.M."/>
            <person name="Ji L."/>
            <person name="Meng X."/>
            <person name="Booth W."/>
            <person name="Chen Z."/>
            <person name="Childers C.P."/>
            <person name="Glastad K.M."/>
            <person name="Gokhale K."/>
            <person name="Gowin J."/>
            <person name="Gronenberg W."/>
            <person name="Hermansen R.A."/>
            <person name="Hu H."/>
            <person name="Hunt B.G."/>
            <person name="Huylmans A.K."/>
            <person name="Khalil S.M."/>
            <person name="Mitchell R.D."/>
            <person name="Munoz-Torres M.C."/>
            <person name="Mustard J.A."/>
            <person name="Pan H."/>
            <person name="Reese J.T."/>
            <person name="Scharf M.E."/>
            <person name="Sun F."/>
            <person name="Vogel H."/>
            <person name="Xiao J."/>
            <person name="Yang W."/>
            <person name="Yang Z."/>
            <person name="Yang Z."/>
            <person name="Zhou J."/>
            <person name="Zhu J."/>
            <person name="Brent C.S."/>
            <person name="Elsik C.G."/>
            <person name="Goodisman M.A."/>
            <person name="Liberles D.A."/>
            <person name="Roe R.M."/>
            <person name="Vargo E.L."/>
            <person name="Vilcinskas A."/>
            <person name="Wang J."/>
            <person name="Bornberg-Bauer E."/>
            <person name="Korb J."/>
            <person name="Zhang G."/>
            <person name="Liebig J."/>
        </authorList>
    </citation>
    <scope>NUCLEOTIDE SEQUENCE [LARGE SCALE GENOMIC DNA]</scope>
    <source>
        <tissue evidence="7">Whole organism</tissue>
    </source>
</reference>
<dbReference type="STRING" id="136037.A0A067QS43"/>
<feature type="transmembrane region" description="Helical" evidence="6">
    <location>
        <begin position="71"/>
        <end position="94"/>
    </location>
</feature>
<keyword evidence="4 6" id="KW-0472">Membrane</keyword>
<dbReference type="OrthoDB" id="448280at2759"/>
<dbReference type="InterPro" id="IPR003689">
    <property type="entry name" value="ZIP"/>
</dbReference>
<evidence type="ECO:0000256" key="3">
    <source>
        <dbReference type="ARBA" id="ARBA00022989"/>
    </source>
</evidence>
<accession>A0A067QS43</accession>
<keyword evidence="8" id="KW-1185">Reference proteome</keyword>
<sequence>MLSVKNSRLVATLVLPGITFFFGILSVAFPSRQRCPLMTSAFLCFGAGVLLAVSMLHMLPEARDSLSDLAELSFCVGFLLLYFIDEVVHFFCAYHLPIHEARGRTCIFNYSSSVLPSLLQNSSVKQQQNILYDQSSFENNSSTDSDGTVFQYGNRLNSKHPRRFSGGRKSFEPTGGEKAKVSIYRQLLNKSDKPSTSYGSISTTEDNNVDVQKDTVSSLKDDIVQRNLISAGRPADLRQLDVASSSTHSVVQISQRRQDAVTSFHHNQAPQEQYETDFNTLCHNNYSPPFAKSRAGHIGLFIALTIHSMLQSAAVGLEPSAEQILMLTGAIACYKMVVAFAYGLELRESGSGCLSVCGQIFLFSLGSVLGITLSGVLAEDENVHIITGPAVSIIQAISAGMLLYITTCEVLPRERAKWYHQFEHTAAGILQLTSVTAGFCIIYALNTFRSKLFMED</sequence>
<feature type="compositionally biased region" description="Polar residues" evidence="5">
    <location>
        <begin position="136"/>
        <end position="148"/>
    </location>
</feature>
<feature type="transmembrane region" description="Helical" evidence="6">
    <location>
        <begin position="356"/>
        <end position="377"/>
    </location>
</feature>
<organism evidence="7 8">
    <name type="scientific">Zootermopsis nevadensis</name>
    <name type="common">Dampwood termite</name>
    <dbReference type="NCBI Taxonomy" id="136037"/>
    <lineage>
        <taxon>Eukaryota</taxon>
        <taxon>Metazoa</taxon>
        <taxon>Ecdysozoa</taxon>
        <taxon>Arthropoda</taxon>
        <taxon>Hexapoda</taxon>
        <taxon>Insecta</taxon>
        <taxon>Pterygota</taxon>
        <taxon>Neoptera</taxon>
        <taxon>Polyneoptera</taxon>
        <taxon>Dictyoptera</taxon>
        <taxon>Blattodea</taxon>
        <taxon>Blattoidea</taxon>
        <taxon>Termitoidae</taxon>
        <taxon>Termopsidae</taxon>
        <taxon>Zootermopsis</taxon>
    </lineage>
</organism>
<keyword evidence="2 6" id="KW-0812">Transmembrane</keyword>
<dbReference type="AlphaFoldDB" id="A0A067QS43"/>
<evidence type="ECO:0000256" key="5">
    <source>
        <dbReference type="SAM" id="MobiDB-lite"/>
    </source>
</evidence>
<dbReference type="PANTHER" id="PTHR11040:SF169">
    <property type="entry name" value="FI24038P1"/>
    <property type="match status" value="1"/>
</dbReference>
<comment type="subcellular location">
    <subcellularLocation>
        <location evidence="1">Membrane</location>
        <topology evidence="1">Multi-pass membrane protein</topology>
    </subcellularLocation>
</comment>
<dbReference type="eggNOG" id="KOG1558">
    <property type="taxonomic scope" value="Eukaryota"/>
</dbReference>
<evidence type="ECO:0000313" key="7">
    <source>
        <dbReference type="EMBL" id="KDQ94598.1"/>
    </source>
</evidence>
<keyword evidence="3 6" id="KW-1133">Transmembrane helix</keyword>
<dbReference type="Proteomes" id="UP000027135">
    <property type="component" value="Unassembled WGS sequence"/>
</dbReference>
<dbReference type="GO" id="GO:0005886">
    <property type="term" value="C:plasma membrane"/>
    <property type="evidence" value="ECO:0007669"/>
    <property type="project" value="TreeGrafter"/>
</dbReference>
<feature type="region of interest" description="Disordered" evidence="5">
    <location>
        <begin position="136"/>
        <end position="177"/>
    </location>
</feature>
<dbReference type="EMBL" id="KK853714">
    <property type="protein sequence ID" value="KDQ94598.1"/>
    <property type="molecule type" value="Genomic_DNA"/>
</dbReference>
<name>A0A067QS43_ZOONE</name>
<dbReference type="Pfam" id="PF02535">
    <property type="entry name" value="Zip"/>
    <property type="match status" value="1"/>
</dbReference>
<feature type="transmembrane region" description="Helical" evidence="6">
    <location>
        <begin position="6"/>
        <end position="29"/>
    </location>
</feature>
<dbReference type="GO" id="GO:0005385">
    <property type="term" value="F:zinc ion transmembrane transporter activity"/>
    <property type="evidence" value="ECO:0007669"/>
    <property type="project" value="TreeGrafter"/>
</dbReference>
<gene>
    <name evidence="7" type="ORF">L798_05824</name>
</gene>
<dbReference type="OMA" id="QHNERAS"/>
<evidence type="ECO:0000256" key="1">
    <source>
        <dbReference type="ARBA" id="ARBA00004141"/>
    </source>
</evidence>
<feature type="transmembrane region" description="Helical" evidence="6">
    <location>
        <begin position="323"/>
        <end position="344"/>
    </location>
</feature>
<dbReference type="PANTHER" id="PTHR11040">
    <property type="entry name" value="ZINC/IRON TRANSPORTER"/>
    <property type="match status" value="1"/>
</dbReference>
<feature type="transmembrane region" description="Helical" evidence="6">
    <location>
        <begin position="298"/>
        <end position="317"/>
    </location>
</feature>
<proteinExistence type="predicted"/>
<feature type="transmembrane region" description="Helical" evidence="6">
    <location>
        <begin position="426"/>
        <end position="445"/>
    </location>
</feature>
<evidence type="ECO:0000256" key="2">
    <source>
        <dbReference type="ARBA" id="ARBA00022692"/>
    </source>
</evidence>
<feature type="compositionally biased region" description="Basic residues" evidence="5">
    <location>
        <begin position="157"/>
        <end position="166"/>
    </location>
</feature>